<gene>
    <name evidence="1" type="ORF">TNIN_155661</name>
</gene>
<dbReference type="AlphaFoldDB" id="A0A8X6X7D1"/>
<comment type="caution">
    <text evidence="1">The sequence shown here is derived from an EMBL/GenBank/DDBJ whole genome shotgun (WGS) entry which is preliminary data.</text>
</comment>
<dbReference type="EMBL" id="BMAV01006016">
    <property type="protein sequence ID" value="GFY47571.1"/>
    <property type="molecule type" value="Genomic_DNA"/>
</dbReference>
<dbReference type="OrthoDB" id="10051381at2759"/>
<evidence type="ECO:0000313" key="1">
    <source>
        <dbReference type="EMBL" id="GFY47571.1"/>
    </source>
</evidence>
<organism evidence="1 2">
    <name type="scientific">Trichonephila inaurata madagascariensis</name>
    <dbReference type="NCBI Taxonomy" id="2747483"/>
    <lineage>
        <taxon>Eukaryota</taxon>
        <taxon>Metazoa</taxon>
        <taxon>Ecdysozoa</taxon>
        <taxon>Arthropoda</taxon>
        <taxon>Chelicerata</taxon>
        <taxon>Arachnida</taxon>
        <taxon>Araneae</taxon>
        <taxon>Araneomorphae</taxon>
        <taxon>Entelegynae</taxon>
        <taxon>Araneoidea</taxon>
        <taxon>Nephilidae</taxon>
        <taxon>Trichonephila</taxon>
        <taxon>Trichonephila inaurata</taxon>
    </lineage>
</organism>
<reference evidence="1" key="1">
    <citation type="submission" date="2020-08" db="EMBL/GenBank/DDBJ databases">
        <title>Multicomponent nature underlies the extraordinary mechanical properties of spider dragline silk.</title>
        <authorList>
            <person name="Kono N."/>
            <person name="Nakamura H."/>
            <person name="Mori M."/>
            <person name="Yoshida Y."/>
            <person name="Ohtoshi R."/>
            <person name="Malay A.D."/>
            <person name="Moran D.A.P."/>
            <person name="Tomita M."/>
            <person name="Numata K."/>
            <person name="Arakawa K."/>
        </authorList>
    </citation>
    <scope>NUCLEOTIDE SEQUENCE</scope>
</reference>
<sequence length="113" mass="13436">MKSDRQPLAKYGAKEGAFYPNVVDSKCCIWREMTFRQKKFQDGGRRAYKMPEQCDRYHESQGQRIECLAQLRESVNAIRQSETNFNRERRLVTARQTTSALWNIEIEENRKND</sequence>
<dbReference type="Proteomes" id="UP000886998">
    <property type="component" value="Unassembled WGS sequence"/>
</dbReference>
<evidence type="ECO:0000313" key="2">
    <source>
        <dbReference type="Proteomes" id="UP000886998"/>
    </source>
</evidence>
<keyword evidence="2" id="KW-1185">Reference proteome</keyword>
<proteinExistence type="predicted"/>
<protein>
    <submittedName>
        <fullName evidence="1">Uncharacterized protein</fullName>
    </submittedName>
</protein>
<accession>A0A8X6X7D1</accession>
<name>A0A8X6X7D1_9ARAC</name>